<reference evidence="9" key="1">
    <citation type="journal article" date="2015" name="Nat. Genet.">
        <title>The pineapple genome and the evolution of CAM photosynthesis.</title>
        <authorList>
            <person name="Ming R."/>
            <person name="VanBuren R."/>
            <person name="Wai C.M."/>
            <person name="Tang H."/>
            <person name="Schatz M.C."/>
            <person name="Bowers J.E."/>
            <person name="Lyons E."/>
            <person name="Wang M.L."/>
            <person name="Chen J."/>
            <person name="Biggers E."/>
            <person name="Zhang J."/>
            <person name="Huang L."/>
            <person name="Zhang L."/>
            <person name="Miao W."/>
            <person name="Zhang J."/>
            <person name="Ye Z."/>
            <person name="Miao C."/>
            <person name="Lin Z."/>
            <person name="Wang H."/>
            <person name="Zhou H."/>
            <person name="Yim W.C."/>
            <person name="Priest H.D."/>
            <person name="Zheng C."/>
            <person name="Woodhouse M."/>
            <person name="Edger P.P."/>
            <person name="Guyot R."/>
            <person name="Guo H.B."/>
            <person name="Guo H."/>
            <person name="Zheng G."/>
            <person name="Singh R."/>
            <person name="Sharma A."/>
            <person name="Min X."/>
            <person name="Zheng Y."/>
            <person name="Lee H."/>
            <person name="Gurtowski J."/>
            <person name="Sedlazeck F.J."/>
            <person name="Harkess A."/>
            <person name="McKain M.R."/>
            <person name="Liao Z."/>
            <person name="Fang J."/>
            <person name="Liu J."/>
            <person name="Zhang X."/>
            <person name="Zhang Q."/>
            <person name="Hu W."/>
            <person name="Qin Y."/>
            <person name="Wang K."/>
            <person name="Chen L.Y."/>
            <person name="Shirley N."/>
            <person name="Lin Y.R."/>
            <person name="Liu L.Y."/>
            <person name="Hernandez A.G."/>
            <person name="Wright C.L."/>
            <person name="Bulone V."/>
            <person name="Tuskan G.A."/>
            <person name="Heath K."/>
            <person name="Zee F."/>
            <person name="Moore P.H."/>
            <person name="Sunkar R."/>
            <person name="Leebens-Mack J.H."/>
            <person name="Mockler T."/>
            <person name="Bennetzen J.L."/>
            <person name="Freeling M."/>
            <person name="Sankoff D."/>
            <person name="Paterson A.H."/>
            <person name="Zhu X."/>
            <person name="Yang X."/>
            <person name="Smith J.A."/>
            <person name="Cushman J.C."/>
            <person name="Paull R.E."/>
            <person name="Yu Q."/>
        </authorList>
    </citation>
    <scope>NUCLEOTIDE SEQUENCE [LARGE SCALE GENOMIC DNA]</scope>
    <source>
        <strain evidence="9">cv. F153</strain>
    </source>
</reference>
<keyword evidence="5 7" id="KW-0472">Membrane</keyword>
<evidence type="ECO:0000256" key="3">
    <source>
        <dbReference type="ARBA" id="ARBA00022729"/>
    </source>
</evidence>
<feature type="transmembrane region" description="Helical" evidence="7">
    <location>
        <begin position="51"/>
        <end position="72"/>
    </location>
</feature>
<evidence type="ECO:0000256" key="7">
    <source>
        <dbReference type="SAM" id="Phobius"/>
    </source>
</evidence>
<evidence type="ECO:0000313" key="10">
    <source>
        <dbReference type="RefSeq" id="XP_020100901.1"/>
    </source>
</evidence>
<keyword evidence="4 7" id="KW-1133">Transmembrane helix</keyword>
<evidence type="ECO:0000256" key="5">
    <source>
        <dbReference type="ARBA" id="ARBA00023136"/>
    </source>
</evidence>
<dbReference type="PANTHER" id="PTHR31769">
    <property type="entry name" value="OS07G0462200 PROTEIN-RELATED"/>
    <property type="match status" value="1"/>
</dbReference>
<gene>
    <name evidence="10" type="primary">LOC109718863</name>
</gene>
<dbReference type="Gramene" id="Aco007412.1.mrna1">
    <property type="protein sequence ID" value="Aco007412.1.mrna1"/>
    <property type="gene ID" value="Aco007412.1.path1"/>
</dbReference>
<feature type="chain" id="PRO_5027773984" evidence="8">
    <location>
        <begin position="25"/>
        <end position="178"/>
    </location>
</feature>
<evidence type="ECO:0000256" key="6">
    <source>
        <dbReference type="ARBA" id="ARBA00029467"/>
    </source>
</evidence>
<dbReference type="Pfam" id="PF06749">
    <property type="entry name" value="DUF1218"/>
    <property type="match status" value="1"/>
</dbReference>
<dbReference type="Proteomes" id="UP000515123">
    <property type="component" value="Linkage group 12"/>
</dbReference>
<evidence type="ECO:0000313" key="9">
    <source>
        <dbReference type="Proteomes" id="UP000515123"/>
    </source>
</evidence>
<dbReference type="GeneID" id="109718863"/>
<evidence type="ECO:0000256" key="8">
    <source>
        <dbReference type="SAM" id="SignalP"/>
    </source>
</evidence>
<comment type="similarity">
    <text evidence="6">Belongs to the DESIGUAL family.</text>
</comment>
<evidence type="ECO:0000256" key="2">
    <source>
        <dbReference type="ARBA" id="ARBA00022692"/>
    </source>
</evidence>
<evidence type="ECO:0000256" key="1">
    <source>
        <dbReference type="ARBA" id="ARBA00004127"/>
    </source>
</evidence>
<feature type="signal peptide" evidence="8">
    <location>
        <begin position="1"/>
        <end position="24"/>
    </location>
</feature>
<sequence>MARMGGILICMLIVIMDAVAGVLGIEAQIAQDKGKHLRVLIFECKEPVHQAYKLGLAAAVLLAMAHALANLLGGCVCICSQVEFVRSSTNRQLAAMTLLLSWIALVIGFSMLMIGALGNSKSRASCGFSHRHVLSIGGIVCFIHGLLAVAYYVTATAAAWEEGKPQVTTRDGGIQAQP</sequence>
<feature type="transmembrane region" description="Helical" evidence="7">
    <location>
        <begin position="134"/>
        <end position="154"/>
    </location>
</feature>
<dbReference type="OrthoDB" id="1667348at2759"/>
<name>A0A6P5FX30_ANACO</name>
<evidence type="ECO:0000256" key="4">
    <source>
        <dbReference type="ARBA" id="ARBA00022989"/>
    </source>
</evidence>
<feature type="transmembrane region" description="Helical" evidence="7">
    <location>
        <begin position="93"/>
        <end position="114"/>
    </location>
</feature>
<dbReference type="GO" id="GO:0012505">
    <property type="term" value="C:endomembrane system"/>
    <property type="evidence" value="ECO:0007669"/>
    <property type="project" value="UniProtKB-SubCell"/>
</dbReference>
<dbReference type="AlphaFoldDB" id="A0A6P5FX30"/>
<dbReference type="InterPro" id="IPR009606">
    <property type="entry name" value="DEAL/Modifying_wall_lignin1/2"/>
</dbReference>
<dbReference type="RefSeq" id="XP_020100901.1">
    <property type="nucleotide sequence ID" value="XM_020245312.1"/>
</dbReference>
<keyword evidence="3 8" id="KW-0732">Signal</keyword>
<accession>A0A6P5FX30</accession>
<reference evidence="10" key="2">
    <citation type="submission" date="2025-08" db="UniProtKB">
        <authorList>
            <consortium name="RefSeq"/>
        </authorList>
    </citation>
    <scope>IDENTIFICATION</scope>
    <source>
        <tissue evidence="10">Leaf</tissue>
    </source>
</reference>
<protein>
    <submittedName>
        <fullName evidence="10">Uncharacterized protein LOC109718863</fullName>
    </submittedName>
</protein>
<proteinExistence type="inferred from homology"/>
<organism evidence="9 10">
    <name type="scientific">Ananas comosus</name>
    <name type="common">Pineapple</name>
    <name type="synonym">Ananas ananas</name>
    <dbReference type="NCBI Taxonomy" id="4615"/>
    <lineage>
        <taxon>Eukaryota</taxon>
        <taxon>Viridiplantae</taxon>
        <taxon>Streptophyta</taxon>
        <taxon>Embryophyta</taxon>
        <taxon>Tracheophyta</taxon>
        <taxon>Spermatophyta</taxon>
        <taxon>Magnoliopsida</taxon>
        <taxon>Liliopsida</taxon>
        <taxon>Poales</taxon>
        <taxon>Bromeliaceae</taxon>
        <taxon>Bromelioideae</taxon>
        <taxon>Ananas</taxon>
    </lineage>
</organism>
<keyword evidence="2 7" id="KW-0812">Transmembrane</keyword>
<comment type="subcellular location">
    <subcellularLocation>
        <location evidence="1">Endomembrane system</location>
        <topology evidence="1">Multi-pass membrane protein</topology>
    </subcellularLocation>
</comment>
<keyword evidence="9" id="KW-1185">Reference proteome</keyword>
<dbReference type="InterPro" id="IPR052222">
    <property type="entry name" value="DESIGUAL"/>
</dbReference>